<dbReference type="Proteomes" id="UP000533429">
    <property type="component" value="Unassembled WGS sequence"/>
</dbReference>
<dbReference type="Gene3D" id="1.10.730.20">
    <property type="match status" value="1"/>
</dbReference>
<evidence type="ECO:0000256" key="2">
    <source>
        <dbReference type="ARBA" id="ARBA00022723"/>
    </source>
</evidence>
<protein>
    <submittedName>
        <fullName evidence="10">Isoleucine--tRNA ligase</fullName>
        <ecNumber evidence="10">6.1.1.5</ecNumber>
    </submittedName>
</protein>
<evidence type="ECO:0000256" key="4">
    <source>
        <dbReference type="ARBA" id="ARBA00022833"/>
    </source>
</evidence>
<comment type="catalytic activity">
    <reaction evidence="7">
        <text>tRNA(Ile) + L-isoleucine + ATP = L-isoleucyl-tRNA(Ile) + AMP + diphosphate</text>
        <dbReference type="Rhea" id="RHEA:11060"/>
        <dbReference type="Rhea" id="RHEA-COMP:9666"/>
        <dbReference type="Rhea" id="RHEA-COMP:9695"/>
        <dbReference type="ChEBI" id="CHEBI:30616"/>
        <dbReference type="ChEBI" id="CHEBI:33019"/>
        <dbReference type="ChEBI" id="CHEBI:58045"/>
        <dbReference type="ChEBI" id="CHEBI:78442"/>
        <dbReference type="ChEBI" id="CHEBI:78528"/>
        <dbReference type="ChEBI" id="CHEBI:456215"/>
        <dbReference type="EC" id="6.1.1.5"/>
    </reaction>
</comment>
<dbReference type="PANTHER" id="PTHR42765:SF1">
    <property type="entry name" value="ISOLEUCINE--TRNA LIGASE, MITOCHONDRIAL"/>
    <property type="match status" value="1"/>
</dbReference>
<comment type="caution">
    <text evidence="10">The sequence shown here is derived from an EMBL/GenBank/DDBJ whole genome shotgun (WGS) entry which is preliminary data.</text>
</comment>
<evidence type="ECO:0000256" key="7">
    <source>
        <dbReference type="ARBA" id="ARBA00048359"/>
    </source>
</evidence>
<feature type="domain" description="Zinc finger FPG/IleRS-type" evidence="9">
    <location>
        <begin position="123"/>
        <end position="151"/>
    </location>
</feature>
<evidence type="ECO:0000256" key="1">
    <source>
        <dbReference type="ARBA" id="ARBA00022598"/>
    </source>
</evidence>
<dbReference type="InterPro" id="IPR010663">
    <property type="entry name" value="Znf_FPG/IleRS"/>
</dbReference>
<evidence type="ECO:0000256" key="5">
    <source>
        <dbReference type="ARBA" id="ARBA00022840"/>
    </source>
</evidence>
<keyword evidence="4" id="KW-0862">Zinc</keyword>
<dbReference type="Pfam" id="PF06827">
    <property type="entry name" value="zf-FPG_IleRS"/>
    <property type="match status" value="1"/>
</dbReference>
<dbReference type="InterPro" id="IPR009080">
    <property type="entry name" value="tRNAsynth_Ia_anticodon-bd"/>
</dbReference>
<keyword evidence="2" id="KW-0479">Metal-binding</keyword>
<dbReference type="InterPro" id="IPR050081">
    <property type="entry name" value="Ile-tRNA_ligase"/>
</dbReference>
<evidence type="ECO:0000256" key="8">
    <source>
        <dbReference type="SAM" id="Coils"/>
    </source>
</evidence>
<dbReference type="GO" id="GO:0046872">
    <property type="term" value="F:metal ion binding"/>
    <property type="evidence" value="ECO:0007669"/>
    <property type="project" value="UniProtKB-KW"/>
</dbReference>
<accession>A0A850QMF5</accession>
<keyword evidence="6" id="KW-0030">Aminoacyl-tRNA synthetase</keyword>
<dbReference type="GO" id="GO:0005829">
    <property type="term" value="C:cytosol"/>
    <property type="evidence" value="ECO:0007669"/>
    <property type="project" value="TreeGrafter"/>
</dbReference>
<sequence length="162" mass="17696">NEMPGQRDKFVFTGEWFEGLFGLAEGEELNNEFWAEIQKVRGSVNKLLEAARNEKVIGGSLQAEVTLAANADLAAKLNKLEDELRFVLLTSKAQVVVADSKPADAQETDIDGLYVSVKASAAEKCERCWHHVADVGTIAGHEEVCGRCVSNIDGEGEERKFA</sequence>
<dbReference type="GO" id="GO:0006428">
    <property type="term" value="P:isoleucyl-tRNA aminoacylation"/>
    <property type="evidence" value="ECO:0007669"/>
    <property type="project" value="TreeGrafter"/>
</dbReference>
<dbReference type="SUPFAM" id="SSF47323">
    <property type="entry name" value="Anticodon-binding domain of a subclass of class I aminoacyl-tRNA synthetases"/>
    <property type="match status" value="1"/>
</dbReference>
<evidence type="ECO:0000313" key="10">
    <source>
        <dbReference type="EMBL" id="NVO99431.1"/>
    </source>
</evidence>
<organism evidence="10 11">
    <name type="scientific">Photobacterium damselae subsp. damselae</name>
    <name type="common">Listonella damsela</name>
    <dbReference type="NCBI Taxonomy" id="85581"/>
    <lineage>
        <taxon>Bacteria</taxon>
        <taxon>Pseudomonadati</taxon>
        <taxon>Pseudomonadota</taxon>
        <taxon>Gammaproteobacteria</taxon>
        <taxon>Vibrionales</taxon>
        <taxon>Vibrionaceae</taxon>
        <taxon>Photobacterium</taxon>
    </lineage>
</organism>
<dbReference type="EMBL" id="JABXOR010000268">
    <property type="protein sequence ID" value="NVO99431.1"/>
    <property type="molecule type" value="Genomic_DNA"/>
</dbReference>
<keyword evidence="3" id="KW-0547">Nucleotide-binding</keyword>
<proteinExistence type="predicted"/>
<feature type="coiled-coil region" evidence="8">
    <location>
        <begin position="63"/>
        <end position="90"/>
    </location>
</feature>
<dbReference type="PANTHER" id="PTHR42765">
    <property type="entry name" value="SOLEUCYL-TRNA SYNTHETASE"/>
    <property type="match status" value="1"/>
</dbReference>
<keyword evidence="8" id="KW-0175">Coiled coil</keyword>
<evidence type="ECO:0000256" key="6">
    <source>
        <dbReference type="ARBA" id="ARBA00023146"/>
    </source>
</evidence>
<dbReference type="GO" id="GO:0004822">
    <property type="term" value="F:isoleucine-tRNA ligase activity"/>
    <property type="evidence" value="ECO:0007669"/>
    <property type="project" value="UniProtKB-EC"/>
</dbReference>
<reference evidence="10 11" key="1">
    <citation type="submission" date="2020-06" db="EMBL/GenBank/DDBJ databases">
        <title>Photobacterium damselae subsp. damselae comparative genomics.</title>
        <authorList>
            <person name="Osorio C.R."/>
        </authorList>
    </citation>
    <scope>NUCLEOTIDE SEQUENCE [LARGE SCALE GENOMIC DNA]</scope>
    <source>
        <strain evidence="10 11">TW250/03</strain>
    </source>
</reference>
<evidence type="ECO:0000256" key="3">
    <source>
        <dbReference type="ARBA" id="ARBA00022741"/>
    </source>
</evidence>
<gene>
    <name evidence="10" type="primary">ileS</name>
    <name evidence="10" type="ORF">HWA77_04320</name>
</gene>
<dbReference type="GO" id="GO:0005524">
    <property type="term" value="F:ATP binding"/>
    <property type="evidence" value="ECO:0007669"/>
    <property type="project" value="UniProtKB-KW"/>
</dbReference>
<dbReference type="EC" id="6.1.1.5" evidence="10"/>
<name>A0A850QMF5_PHODD</name>
<keyword evidence="1 10" id="KW-0436">Ligase</keyword>
<dbReference type="AlphaFoldDB" id="A0A850QMF5"/>
<evidence type="ECO:0000313" key="11">
    <source>
        <dbReference type="Proteomes" id="UP000533429"/>
    </source>
</evidence>
<feature type="non-terminal residue" evidence="10">
    <location>
        <position position="1"/>
    </location>
</feature>
<evidence type="ECO:0000259" key="9">
    <source>
        <dbReference type="Pfam" id="PF06827"/>
    </source>
</evidence>
<keyword evidence="5" id="KW-0067">ATP-binding</keyword>